<proteinExistence type="predicted"/>
<dbReference type="InterPro" id="IPR050482">
    <property type="entry name" value="Sensor_HK_TwoCompSys"/>
</dbReference>
<feature type="domain" description="Histidine kinase/HSP90-like ATPase" evidence="10">
    <location>
        <begin position="355"/>
        <end position="450"/>
    </location>
</feature>
<dbReference type="Gene3D" id="1.20.5.1930">
    <property type="match status" value="1"/>
</dbReference>
<evidence type="ECO:0000313" key="13">
    <source>
        <dbReference type="Proteomes" id="UP000063429"/>
    </source>
</evidence>
<evidence type="ECO:0000259" key="11">
    <source>
        <dbReference type="SMART" id="SM01049"/>
    </source>
</evidence>
<evidence type="ECO:0000256" key="8">
    <source>
        <dbReference type="ARBA" id="ARBA00023136"/>
    </source>
</evidence>
<protein>
    <submittedName>
        <fullName evidence="12">Histidine kinase</fullName>
    </submittedName>
</protein>
<dbReference type="SMART" id="SM00387">
    <property type="entry name" value="HATPase_c"/>
    <property type="match status" value="1"/>
</dbReference>
<evidence type="ECO:0000256" key="6">
    <source>
        <dbReference type="ARBA" id="ARBA00022989"/>
    </source>
</evidence>
<dbReference type="InterPro" id="IPR017171">
    <property type="entry name" value="Sig_transdc_His_kinase_MctS"/>
</dbReference>
<dbReference type="Gene3D" id="3.30.450.20">
    <property type="entry name" value="PAS domain"/>
    <property type="match status" value="1"/>
</dbReference>
<feature type="domain" description="Single Cache" evidence="11">
    <location>
        <begin position="42"/>
        <end position="131"/>
    </location>
</feature>
<dbReference type="InterPro" id="IPR011712">
    <property type="entry name" value="Sig_transdc_His_kin_sub3_dim/P"/>
</dbReference>
<evidence type="ECO:0000256" key="4">
    <source>
        <dbReference type="ARBA" id="ARBA00022692"/>
    </source>
</evidence>
<dbReference type="InterPro" id="IPR033480">
    <property type="entry name" value="sCache_2"/>
</dbReference>
<keyword evidence="8 9" id="KW-0472">Membrane</keyword>
<keyword evidence="3" id="KW-0808">Transferase</keyword>
<reference evidence="13" key="1">
    <citation type="journal article" date="2015" name="Genome Announc.">
        <title>Complete Genome Sequence of Herbaspirillum hiltneri N3 (DSM 17495), Isolated from Surface-Sterilized Wheat Roots.</title>
        <authorList>
            <person name="Guizelini D."/>
            <person name="Saizaki P.M."/>
            <person name="Coimbra N.A."/>
            <person name="Weiss V.A."/>
            <person name="Faoro H."/>
            <person name="Sfeir M.Z."/>
            <person name="Baura V.A."/>
            <person name="Monteiro R.A."/>
            <person name="Chubatsu L.S."/>
            <person name="Souza E.M."/>
            <person name="Cruz L.M."/>
            <person name="Pedrosa F.O."/>
            <person name="Raittz R.T."/>
            <person name="Marchaukoski J.N."/>
            <person name="Steffens M.B."/>
        </authorList>
    </citation>
    <scope>NUCLEOTIDE SEQUENCE [LARGE SCALE GENOMIC DNA]</scope>
    <source>
        <strain evidence="13">N3</strain>
    </source>
</reference>
<keyword evidence="2" id="KW-1003">Cell membrane</keyword>
<sequence length="456" mass="50501">MKLRHKIIFFAATPLLISFGVIAVVVWHQTIRLGEQQRQSIQEAYRSSKDAELRHYVDLAVHSIAHLYERGDAENAKREALDILARLDYGDDGYFFAYDFAGNTLVHPRQPELLGRNLWDWENVDGTKTIQRLIVRARGGGGYERYLWRKPSSSTVAPKLAYVIALPKWGWIIGTGIYLDDVDAALANIDRQISGHNLDTMRLIAVIALLSVAAVAGFGLMFNLSEQRVADAKLRELAQRVVLSQEEERARVARDLHDGISQHLVSIKLQTEAAIIKLESPQQIAAAGDAFEHTVEQMNRLLGEIRHISHGLRPALLDDMGLTSALQFLCDEWNANGELRIDFSFSGTSNASPDVVNTVMFRVAQEALNNIWRHAKASAVSLELAEKEGMFLLTIRDNGIGFDTGEIAKHPKQGIGLRNMAERLQAVGGSFSVSSSSEGTVVVAQVPLPAREASYA</sequence>
<name>A0ABM5UWL9_9BURK</name>
<dbReference type="PANTHER" id="PTHR24421">
    <property type="entry name" value="NITRATE/NITRITE SENSOR PROTEIN NARX-RELATED"/>
    <property type="match status" value="1"/>
</dbReference>
<gene>
    <name evidence="12" type="ORF">F506_01665</name>
</gene>
<dbReference type="PIRSF" id="PIRSF037314">
    <property type="entry name" value="STHK_MctS"/>
    <property type="match status" value="1"/>
</dbReference>
<evidence type="ECO:0000256" key="2">
    <source>
        <dbReference type="ARBA" id="ARBA00022475"/>
    </source>
</evidence>
<dbReference type="Pfam" id="PF02518">
    <property type="entry name" value="HATPase_c"/>
    <property type="match status" value="1"/>
</dbReference>
<feature type="transmembrane region" description="Helical" evidence="9">
    <location>
        <begin position="203"/>
        <end position="225"/>
    </location>
</feature>
<dbReference type="SUPFAM" id="SSF55874">
    <property type="entry name" value="ATPase domain of HSP90 chaperone/DNA topoisomerase II/histidine kinase"/>
    <property type="match status" value="1"/>
</dbReference>
<evidence type="ECO:0000256" key="1">
    <source>
        <dbReference type="ARBA" id="ARBA00004651"/>
    </source>
</evidence>
<dbReference type="PANTHER" id="PTHR24421:SF59">
    <property type="entry name" value="OXYGEN SENSOR HISTIDINE KINASE NREB"/>
    <property type="match status" value="1"/>
</dbReference>
<dbReference type="GO" id="GO:0016301">
    <property type="term" value="F:kinase activity"/>
    <property type="evidence" value="ECO:0007669"/>
    <property type="project" value="UniProtKB-KW"/>
</dbReference>
<dbReference type="Proteomes" id="UP000063429">
    <property type="component" value="Chromosome"/>
</dbReference>
<evidence type="ECO:0000256" key="7">
    <source>
        <dbReference type="ARBA" id="ARBA00023012"/>
    </source>
</evidence>
<organism evidence="12 13">
    <name type="scientific">Herbaspirillum hiltneri N3</name>
    <dbReference type="NCBI Taxonomy" id="1262470"/>
    <lineage>
        <taxon>Bacteria</taxon>
        <taxon>Pseudomonadati</taxon>
        <taxon>Pseudomonadota</taxon>
        <taxon>Betaproteobacteria</taxon>
        <taxon>Burkholderiales</taxon>
        <taxon>Oxalobacteraceae</taxon>
        <taxon>Herbaspirillum</taxon>
    </lineage>
</organism>
<evidence type="ECO:0000313" key="12">
    <source>
        <dbReference type="EMBL" id="AKZ61551.1"/>
    </source>
</evidence>
<dbReference type="InterPro" id="IPR003594">
    <property type="entry name" value="HATPase_dom"/>
</dbReference>
<feature type="transmembrane region" description="Helical" evidence="9">
    <location>
        <begin position="7"/>
        <end position="27"/>
    </location>
</feature>
<keyword evidence="13" id="KW-1185">Reference proteome</keyword>
<accession>A0ABM5UWL9</accession>
<dbReference type="RefSeq" id="WP_053195056.1">
    <property type="nucleotide sequence ID" value="NZ_CP011409.1"/>
</dbReference>
<dbReference type="CDD" id="cd16917">
    <property type="entry name" value="HATPase_UhpB-NarQ-NarX-like"/>
    <property type="match status" value="1"/>
</dbReference>
<dbReference type="Pfam" id="PF07730">
    <property type="entry name" value="HisKA_3"/>
    <property type="match status" value="1"/>
</dbReference>
<evidence type="ECO:0000256" key="5">
    <source>
        <dbReference type="ARBA" id="ARBA00022777"/>
    </source>
</evidence>
<dbReference type="Pfam" id="PF17200">
    <property type="entry name" value="sCache_2"/>
    <property type="match status" value="1"/>
</dbReference>
<keyword evidence="7" id="KW-0902">Two-component regulatory system</keyword>
<keyword evidence="6 9" id="KW-1133">Transmembrane helix</keyword>
<comment type="subcellular location">
    <subcellularLocation>
        <location evidence="1">Cell membrane</location>
        <topology evidence="1">Multi-pass membrane protein</topology>
    </subcellularLocation>
</comment>
<dbReference type="SMART" id="SM01049">
    <property type="entry name" value="Cache_2"/>
    <property type="match status" value="1"/>
</dbReference>
<evidence type="ECO:0000256" key="3">
    <source>
        <dbReference type="ARBA" id="ARBA00022679"/>
    </source>
</evidence>
<dbReference type="InterPro" id="IPR036890">
    <property type="entry name" value="HATPase_C_sf"/>
</dbReference>
<dbReference type="Gene3D" id="3.30.565.10">
    <property type="entry name" value="Histidine kinase-like ATPase, C-terminal domain"/>
    <property type="match status" value="1"/>
</dbReference>
<dbReference type="EMBL" id="CP011409">
    <property type="protein sequence ID" value="AKZ61551.1"/>
    <property type="molecule type" value="Genomic_DNA"/>
</dbReference>
<evidence type="ECO:0000259" key="10">
    <source>
        <dbReference type="SMART" id="SM00387"/>
    </source>
</evidence>
<evidence type="ECO:0000256" key="9">
    <source>
        <dbReference type="SAM" id="Phobius"/>
    </source>
</evidence>
<keyword evidence="4 9" id="KW-0812">Transmembrane</keyword>
<keyword evidence="5 12" id="KW-0418">Kinase</keyword>